<feature type="compositionally biased region" description="Polar residues" evidence="1">
    <location>
        <begin position="1"/>
        <end position="17"/>
    </location>
</feature>
<evidence type="ECO:0000256" key="1">
    <source>
        <dbReference type="SAM" id="MobiDB-lite"/>
    </source>
</evidence>
<sequence>MRNQLPNAHETASTSARSPCFPGPEGDRHRVAHQRVHDERRPRRNPQSLHGAPQRQENALDVQGAYRTSHAPKYYRGQFGSGGRQCNPAVARKVLEITLSLLVRPNTEPRDKHA</sequence>
<feature type="compositionally biased region" description="Basic and acidic residues" evidence="1">
    <location>
        <begin position="25"/>
        <end position="41"/>
    </location>
</feature>
<dbReference type="RefSeq" id="WP_062611238.1">
    <property type="nucleotide sequence ID" value="NZ_FCOX02000070.1"/>
</dbReference>
<protein>
    <submittedName>
        <fullName evidence="2">Uncharacterized protein</fullName>
    </submittedName>
</protein>
<comment type="caution">
    <text evidence="2">The sequence shown here is derived from an EMBL/GenBank/DDBJ whole genome shotgun (WGS) entry which is preliminary data.</text>
</comment>
<dbReference type="EMBL" id="FCOX02000070">
    <property type="protein sequence ID" value="SAL04882.1"/>
    <property type="molecule type" value="Genomic_DNA"/>
</dbReference>
<gene>
    <name evidence="2" type="ORF">AWB78_07175</name>
</gene>
<evidence type="ECO:0000313" key="3">
    <source>
        <dbReference type="Proteomes" id="UP000071859"/>
    </source>
</evidence>
<evidence type="ECO:0000313" key="2">
    <source>
        <dbReference type="EMBL" id="SAL04882.1"/>
    </source>
</evidence>
<feature type="region of interest" description="Disordered" evidence="1">
    <location>
        <begin position="1"/>
        <end position="68"/>
    </location>
</feature>
<accession>A0A158EDB0</accession>
<keyword evidence="3" id="KW-1185">Reference proteome</keyword>
<proteinExistence type="predicted"/>
<dbReference type="Proteomes" id="UP000071859">
    <property type="component" value="Unassembled WGS sequence"/>
</dbReference>
<organism evidence="2 3">
    <name type="scientific">Caballeronia calidae</name>
    <dbReference type="NCBI Taxonomy" id="1777139"/>
    <lineage>
        <taxon>Bacteria</taxon>
        <taxon>Pseudomonadati</taxon>
        <taxon>Pseudomonadota</taxon>
        <taxon>Betaproteobacteria</taxon>
        <taxon>Burkholderiales</taxon>
        <taxon>Burkholderiaceae</taxon>
        <taxon>Caballeronia</taxon>
    </lineage>
</organism>
<dbReference type="AlphaFoldDB" id="A0A158EDB0"/>
<reference evidence="2" key="1">
    <citation type="submission" date="2016-01" db="EMBL/GenBank/DDBJ databases">
        <authorList>
            <person name="Peeters C."/>
        </authorList>
    </citation>
    <scope>NUCLEOTIDE SEQUENCE</scope>
    <source>
        <strain evidence="2">LMG 29321</strain>
    </source>
</reference>
<name>A0A158EDB0_9BURK</name>